<proteinExistence type="predicted"/>
<dbReference type="Gene3D" id="3.40.50.300">
    <property type="entry name" value="P-loop containing nucleotide triphosphate hydrolases"/>
    <property type="match status" value="1"/>
</dbReference>
<gene>
    <name evidence="2" type="ORF">F6J89_15515</name>
</gene>
<keyword evidence="1" id="KW-1133">Transmembrane helix</keyword>
<name>A0A6B3NH87_9CYAN</name>
<evidence type="ECO:0000256" key="1">
    <source>
        <dbReference type="SAM" id="Phobius"/>
    </source>
</evidence>
<accession>A0A6B3NH87</accession>
<organism evidence="2">
    <name type="scientific">Symploca sp. SIO1C4</name>
    <dbReference type="NCBI Taxonomy" id="2607765"/>
    <lineage>
        <taxon>Bacteria</taxon>
        <taxon>Bacillati</taxon>
        <taxon>Cyanobacteriota</taxon>
        <taxon>Cyanophyceae</taxon>
        <taxon>Coleofasciculales</taxon>
        <taxon>Coleofasciculaceae</taxon>
        <taxon>Symploca</taxon>
    </lineage>
</organism>
<comment type="caution">
    <text evidence="2">The sequence shown here is derived from an EMBL/GenBank/DDBJ whole genome shotgun (WGS) entry which is preliminary data.</text>
</comment>
<dbReference type="InterPro" id="IPR027417">
    <property type="entry name" value="P-loop_NTPase"/>
</dbReference>
<dbReference type="SUPFAM" id="SSF52540">
    <property type="entry name" value="P-loop containing nucleoside triphosphate hydrolases"/>
    <property type="match status" value="1"/>
</dbReference>
<reference evidence="2" key="1">
    <citation type="submission" date="2019-11" db="EMBL/GenBank/DDBJ databases">
        <title>Genomic insights into an expanded diversity of filamentous marine cyanobacteria reveals the extraordinary biosynthetic potential of Moorea and Okeania.</title>
        <authorList>
            <person name="Ferreira Leao T."/>
            <person name="Wang M."/>
            <person name="Moss N."/>
            <person name="Da Silva R."/>
            <person name="Sanders J."/>
            <person name="Nurk S."/>
            <person name="Gurevich A."/>
            <person name="Humphrey G."/>
            <person name="Reher R."/>
            <person name="Zhu Q."/>
            <person name="Belda-Ferre P."/>
            <person name="Glukhov E."/>
            <person name="Rex R."/>
            <person name="Dorrestein P.C."/>
            <person name="Knight R."/>
            <person name="Pevzner P."/>
            <person name="Gerwick W.H."/>
            <person name="Gerwick L."/>
        </authorList>
    </citation>
    <scope>NUCLEOTIDE SEQUENCE</scope>
    <source>
        <strain evidence="2">SIO1C4</strain>
    </source>
</reference>
<evidence type="ECO:0000313" key="2">
    <source>
        <dbReference type="EMBL" id="NER29001.1"/>
    </source>
</evidence>
<feature type="transmembrane region" description="Helical" evidence="1">
    <location>
        <begin position="528"/>
        <end position="557"/>
    </location>
</feature>
<keyword evidence="1" id="KW-0472">Membrane</keyword>
<evidence type="ECO:0008006" key="3">
    <source>
        <dbReference type="Google" id="ProtNLM"/>
    </source>
</evidence>
<dbReference type="EMBL" id="JAAHFQ010000292">
    <property type="protein sequence ID" value="NER29001.1"/>
    <property type="molecule type" value="Genomic_DNA"/>
</dbReference>
<sequence>MTQISQSYKTFRQPIETTTLLDDFVPVIIKDIADKVEPIFDLKTTYCQRMTEHCNTLKEFSQFYELTCQLQKSVQQLSSDFKDCEENKDYFTLVFMGAVSAGKTSMICDLLRINPDQLNNLLKSNTQFESGKDDVMIAGEVATANVYEFLIESSHLRLVDVPGTGGVVHDNTTLIPFINKAECVIFLSNAAGDLTNDDYSFILNHVVGLKNKGDLTPETASKKKTIIAVNKWETVNNGLPDDQKQKQWQKKEQWILHGDKEPDKFPGISQLFKRTLKIVPANTSKRFLDEETGVYECYGDPKLDQMLEALKEILTQEGYALKLQRPKEILKDALRDTYDLVENERVKSSVDELVEQLRKLGANISINSPTIMALLESRLSSLENRIKQDLFSQVKYIFESWKPDVSLGDRLKMLYPKQWWGSENFGAKGVQQELKQRWRNELEDLLKNNLKFDNLKRDIQNEMNSINEILAATFRAQLADAQLQSVILKGNMVKSYDGNIDSLQSSQNLQQAVEKAASQIQMSIIDDIIGLVTFDAIIASLIGVLLTPIGSAVFIALRRLWKGQNEKKKAKQELEDAIARITDDVAADVREQVADKLRKTVQDSINNLSQMIQSKSDSLSKPLQALDEAISTVTKLRKKLEEEELNTQQV</sequence>
<keyword evidence="1" id="KW-0812">Transmembrane</keyword>
<dbReference type="AlphaFoldDB" id="A0A6B3NH87"/>
<protein>
    <recommendedName>
        <fullName evidence="3">G domain-containing protein</fullName>
    </recommendedName>
</protein>